<evidence type="ECO:0000313" key="2">
    <source>
        <dbReference type="EMBL" id="GAL86057.1"/>
    </source>
</evidence>
<proteinExistence type="predicted"/>
<name>A0A098LHZ7_9BACT</name>
<gene>
    <name evidence="2" type="ORF">MYP_3286</name>
</gene>
<reference evidence="2 3" key="1">
    <citation type="submission" date="2014-09" db="EMBL/GenBank/DDBJ databases">
        <title>Sporocytophaga myxococcoides PG-01 genome sequencing.</title>
        <authorList>
            <person name="Liu L."/>
            <person name="Gao P.J."/>
            <person name="Chen G.J."/>
            <person name="Wang L.S."/>
        </authorList>
    </citation>
    <scope>NUCLEOTIDE SEQUENCE [LARGE SCALE GENOMIC DNA]</scope>
    <source>
        <strain evidence="2 3">PG-01</strain>
    </source>
</reference>
<keyword evidence="3" id="KW-1185">Reference proteome</keyword>
<dbReference type="CDD" id="cd00636">
    <property type="entry name" value="TroA-like"/>
    <property type="match status" value="1"/>
</dbReference>
<comment type="caution">
    <text evidence="2">The sequence shown here is derived from an EMBL/GenBank/DDBJ whole genome shotgun (WGS) entry which is preliminary data.</text>
</comment>
<keyword evidence="1" id="KW-1133">Transmembrane helix</keyword>
<dbReference type="OrthoDB" id="1490774at2"/>
<feature type="transmembrane region" description="Helical" evidence="1">
    <location>
        <begin position="200"/>
        <end position="223"/>
    </location>
</feature>
<evidence type="ECO:0000313" key="3">
    <source>
        <dbReference type="Proteomes" id="UP000030185"/>
    </source>
</evidence>
<dbReference type="EMBL" id="BBLT01000006">
    <property type="protein sequence ID" value="GAL86057.1"/>
    <property type="molecule type" value="Genomic_DNA"/>
</dbReference>
<dbReference type="Proteomes" id="UP000030185">
    <property type="component" value="Unassembled WGS sequence"/>
</dbReference>
<dbReference type="eggNOG" id="COG4469">
    <property type="taxonomic scope" value="Bacteria"/>
</dbReference>
<organism evidence="2 3">
    <name type="scientific">Sporocytophaga myxococcoides</name>
    <dbReference type="NCBI Taxonomy" id="153721"/>
    <lineage>
        <taxon>Bacteria</taxon>
        <taxon>Pseudomonadati</taxon>
        <taxon>Bacteroidota</taxon>
        <taxon>Cytophagia</taxon>
        <taxon>Cytophagales</taxon>
        <taxon>Cytophagaceae</taxon>
        <taxon>Sporocytophaga</taxon>
    </lineage>
</organism>
<protein>
    <submittedName>
        <fullName evidence="2">Uncharacterized protein</fullName>
    </submittedName>
</protein>
<sequence length="236" mass="26930">MAAELTWAIKDGQYVNVNEFEPGLGLDCGCICPECGGQVGSRISRIKESCFFHFDKLSRCSGGQSETELHLESKRIFESHNYVVLKKGESNIKFEYSKVRLEQSIEGIRPDLILSNGHQDLIVEIAVTSFLKDKPGKVSILKSINKPVIEISLKEFYNAQNISEIQKSLKEELIEKTRLKDWIVYYNDDDESFKIIDKNWSLMEIALAAGVSFGAFCGIKKLLEKSRRKKSRKRKR</sequence>
<dbReference type="AlphaFoldDB" id="A0A098LHZ7"/>
<dbReference type="RefSeq" id="WP_045465221.1">
    <property type="nucleotide sequence ID" value="NZ_BBLT01000006.1"/>
</dbReference>
<evidence type="ECO:0000256" key="1">
    <source>
        <dbReference type="SAM" id="Phobius"/>
    </source>
</evidence>
<dbReference type="STRING" id="153721.MYP_3286"/>
<keyword evidence="1" id="KW-0812">Transmembrane</keyword>
<keyword evidence="1" id="KW-0472">Membrane</keyword>
<accession>A0A098LHZ7</accession>